<gene>
    <name evidence="4" type="ORF">DMP06_05940</name>
    <name evidence="3" type="ORF">K8U77_04230</name>
</gene>
<evidence type="ECO:0000313" key="5">
    <source>
        <dbReference type="Proteomes" id="UP000269591"/>
    </source>
</evidence>
<dbReference type="Pfam" id="PF02604">
    <property type="entry name" value="PhdYeFM_antitox"/>
    <property type="match status" value="1"/>
</dbReference>
<keyword evidence="5" id="KW-1185">Reference proteome</keyword>
<dbReference type="RefSeq" id="WP_123208826.1">
    <property type="nucleotide sequence ID" value="NZ_JBHTHO010000022.1"/>
</dbReference>
<name>A0A3N0B0Z1_9ACTN</name>
<dbReference type="SUPFAM" id="SSF143120">
    <property type="entry name" value="YefM-like"/>
    <property type="match status" value="1"/>
</dbReference>
<reference evidence="5" key="1">
    <citation type="submission" date="2018-05" db="EMBL/GenBank/DDBJ databases">
        <title>Genome Sequencing of selected type strains of the family Eggerthellaceae.</title>
        <authorList>
            <person name="Danylec N."/>
            <person name="Stoll D.A."/>
            <person name="Doetsch A."/>
            <person name="Huch M."/>
        </authorList>
    </citation>
    <scope>NUCLEOTIDE SEQUENCE [LARGE SCALE GENOMIC DNA]</scope>
    <source>
        <strain evidence="5">DSM 24851</strain>
    </source>
</reference>
<sequence>MTIIPIKELKDTAAIAQKCRELDEPIHITKNGYGEMVIMSTKTFERYESALQQLMQQALIRQQDLQETVAAVKEGLADVAEGRTVDARDAIARIRQSHGL</sequence>
<comment type="similarity">
    <text evidence="1 2">Belongs to the phD/YefM antitoxin family.</text>
</comment>
<proteinExistence type="inferred from homology"/>
<reference evidence="4" key="2">
    <citation type="journal article" date="2019" name="Microbiol. Resour. Announc.">
        <title>Draft Genome Sequences of Type Strains of Gordonibacter faecihominis, Paraeggerthella hongkongensis, Parvibacter caecicola,Slackia equolifaciens, Slackia faecicanis, and Slackia isoflavoniconvertens.</title>
        <authorList>
            <person name="Danylec N."/>
            <person name="Stoll D.A."/>
            <person name="Dotsch A."/>
            <person name="Huch M."/>
        </authorList>
    </citation>
    <scope>NUCLEOTIDE SEQUENCE</scope>
    <source>
        <strain evidence="4">DSM 24851</strain>
    </source>
</reference>
<comment type="caution">
    <text evidence="4">The sequence shown here is derived from an EMBL/GenBank/DDBJ whole genome shotgun (WGS) entry which is preliminary data.</text>
</comment>
<comment type="function">
    <text evidence="2">Antitoxin component of a type II toxin-antitoxin (TA) system.</text>
</comment>
<dbReference type="Proteomes" id="UP000269591">
    <property type="component" value="Unassembled WGS sequence"/>
</dbReference>
<dbReference type="InterPro" id="IPR006442">
    <property type="entry name" value="Antitoxin_Phd/YefM"/>
</dbReference>
<organism evidence="4 5">
    <name type="scientific">Slackia equolifaciens</name>
    <dbReference type="NCBI Taxonomy" id="498718"/>
    <lineage>
        <taxon>Bacteria</taxon>
        <taxon>Bacillati</taxon>
        <taxon>Actinomycetota</taxon>
        <taxon>Coriobacteriia</taxon>
        <taxon>Eggerthellales</taxon>
        <taxon>Eggerthellaceae</taxon>
        <taxon>Slackia</taxon>
    </lineage>
</organism>
<dbReference type="InterPro" id="IPR036165">
    <property type="entry name" value="YefM-like_sf"/>
</dbReference>
<reference evidence="3" key="4">
    <citation type="submission" date="2021-09" db="EMBL/GenBank/DDBJ databases">
        <authorList>
            <person name="Gilroy R."/>
        </authorList>
    </citation>
    <scope>NUCLEOTIDE SEQUENCE</scope>
    <source>
        <strain evidence="3">ChiGjej6B6-11269</strain>
    </source>
</reference>
<evidence type="ECO:0000256" key="2">
    <source>
        <dbReference type="RuleBase" id="RU362080"/>
    </source>
</evidence>
<protein>
    <recommendedName>
        <fullName evidence="2">Antitoxin</fullName>
    </recommendedName>
</protein>
<dbReference type="Proteomes" id="UP000786989">
    <property type="component" value="Unassembled WGS sequence"/>
</dbReference>
<reference evidence="3" key="3">
    <citation type="journal article" date="2021" name="PeerJ">
        <title>Extensive microbial diversity within the chicken gut microbiome revealed by metagenomics and culture.</title>
        <authorList>
            <person name="Gilroy R."/>
            <person name="Ravi A."/>
            <person name="Getino M."/>
            <person name="Pursley I."/>
            <person name="Horton D.L."/>
            <person name="Alikhan N.F."/>
            <person name="Baker D."/>
            <person name="Gharbi K."/>
            <person name="Hall N."/>
            <person name="Watson M."/>
            <person name="Adriaenssens E.M."/>
            <person name="Foster-Nyarko E."/>
            <person name="Jarju S."/>
            <person name="Secka A."/>
            <person name="Antonio M."/>
            <person name="Oren A."/>
            <person name="Chaudhuri R.R."/>
            <person name="La Ragione R."/>
            <person name="Hildebrand F."/>
            <person name="Pallen M.J."/>
        </authorList>
    </citation>
    <scope>NUCLEOTIDE SEQUENCE</scope>
    <source>
        <strain evidence="3">ChiGjej6B6-11269</strain>
    </source>
</reference>
<dbReference type="AlphaFoldDB" id="A0A3N0B0Z1"/>
<evidence type="ECO:0000313" key="4">
    <source>
        <dbReference type="EMBL" id="RNL40276.1"/>
    </source>
</evidence>
<dbReference type="OrthoDB" id="9795585at2"/>
<accession>A0A3N0B0Z1</accession>
<dbReference type="EMBL" id="DYWI01000070">
    <property type="protein sequence ID" value="HJF65310.1"/>
    <property type="molecule type" value="Genomic_DNA"/>
</dbReference>
<dbReference type="EMBL" id="QIBX01000008">
    <property type="protein sequence ID" value="RNL40276.1"/>
    <property type="molecule type" value="Genomic_DNA"/>
</dbReference>
<evidence type="ECO:0000313" key="3">
    <source>
        <dbReference type="EMBL" id="HJF65310.1"/>
    </source>
</evidence>
<evidence type="ECO:0000256" key="1">
    <source>
        <dbReference type="ARBA" id="ARBA00009981"/>
    </source>
</evidence>